<dbReference type="Proteomes" id="UP000029072">
    <property type="component" value="Unassembled WGS sequence"/>
</dbReference>
<reference evidence="1 2" key="1">
    <citation type="submission" date="2014-03" db="EMBL/GenBank/DDBJ databases">
        <title>Genomics of Bifidobacteria.</title>
        <authorList>
            <person name="Ventura M."/>
            <person name="Milani C."/>
            <person name="Lugli G.A."/>
        </authorList>
    </citation>
    <scope>NUCLEOTIDE SEQUENCE [LARGE SCALE GENOMIC DNA]</scope>
    <source>
        <strain evidence="1 2">DSM 23973</strain>
    </source>
</reference>
<dbReference type="EMBL" id="JGYS01000001">
    <property type="protein sequence ID" value="KFI56571.1"/>
    <property type="molecule type" value="Genomic_DNA"/>
</dbReference>
<protein>
    <submittedName>
        <fullName evidence="1">TPR repeat-containing protein</fullName>
    </submittedName>
</protein>
<sequence length="59" mass="6792">MVSQQIRDKVLKAHAHGYSVTEIAKWLGITIDETRAIIIHGDRRPRPALKPEFIEPKLF</sequence>
<evidence type="ECO:0000313" key="1">
    <source>
        <dbReference type="EMBL" id="KFI56571.1"/>
    </source>
</evidence>
<dbReference type="RefSeq" id="WP_043167434.1">
    <property type="nucleotide sequence ID" value="NZ_JDUV01000027.1"/>
</dbReference>
<proteinExistence type="predicted"/>
<comment type="caution">
    <text evidence="1">The sequence shown here is derived from an EMBL/GenBank/DDBJ whole genome shotgun (WGS) entry which is preliminary data.</text>
</comment>
<dbReference type="STRING" id="1437609.BCAL_0166"/>
<name>A0A087ACS1_9BIFI</name>
<accession>A0A087ACS1</accession>
<gene>
    <name evidence="1" type="ORF">BCAL_0166</name>
</gene>
<evidence type="ECO:0000313" key="2">
    <source>
        <dbReference type="Proteomes" id="UP000029072"/>
    </source>
</evidence>
<organism evidence="1 2">
    <name type="scientific">Bifidobacterium callitrichos DSM 23973</name>
    <dbReference type="NCBI Taxonomy" id="1437609"/>
    <lineage>
        <taxon>Bacteria</taxon>
        <taxon>Bacillati</taxon>
        <taxon>Actinomycetota</taxon>
        <taxon>Actinomycetes</taxon>
        <taxon>Bifidobacteriales</taxon>
        <taxon>Bifidobacteriaceae</taxon>
        <taxon>Bifidobacterium</taxon>
    </lineage>
</organism>
<dbReference type="AlphaFoldDB" id="A0A087ACS1"/>